<name>A0A4R9IS59_9LEPT</name>
<dbReference type="AlphaFoldDB" id="A0A4R9IS59"/>
<evidence type="ECO:0000313" key="4">
    <source>
        <dbReference type="Proteomes" id="UP000297394"/>
    </source>
</evidence>
<gene>
    <name evidence="2" type="ORF">EHQ23_19540</name>
    <name evidence="3" type="ORF">EHQ26_03245</name>
</gene>
<evidence type="ECO:0000313" key="5">
    <source>
        <dbReference type="Proteomes" id="UP000297918"/>
    </source>
</evidence>
<reference evidence="3" key="1">
    <citation type="submission" date="2018-10" db="EMBL/GenBank/DDBJ databases">
        <authorList>
            <person name="Vincent A.T."/>
            <person name="Schiettekatte O."/>
            <person name="Bourhy P."/>
            <person name="Veyrier F.J."/>
            <person name="Picardeau M."/>
        </authorList>
    </citation>
    <scope>NUCLEOTIDE SEQUENCE</scope>
    <source>
        <strain evidence="3">201800281</strain>
    </source>
</reference>
<dbReference type="InterPro" id="IPR052345">
    <property type="entry name" value="Rad_response_metalloprotease"/>
</dbReference>
<dbReference type="Gene3D" id="1.10.10.2910">
    <property type="match status" value="1"/>
</dbReference>
<dbReference type="EMBL" id="RQFM01000031">
    <property type="protein sequence ID" value="TGK79250.1"/>
    <property type="molecule type" value="Genomic_DNA"/>
</dbReference>
<comment type="caution">
    <text evidence="2">The sequence shown here is derived from an EMBL/GenBank/DDBJ whole genome shotgun (WGS) entry which is preliminary data.</text>
</comment>
<evidence type="ECO:0000259" key="1">
    <source>
        <dbReference type="Pfam" id="PF06114"/>
    </source>
</evidence>
<reference evidence="4 5" key="2">
    <citation type="journal article" date="2019" name="PLoS Negl. Trop. Dis.">
        <title>Revisiting the worldwide diversity of Leptospira species in the environment.</title>
        <authorList>
            <person name="Vincent A.T."/>
            <person name="Schiettekatte O."/>
            <person name="Bourhy P."/>
            <person name="Veyrier F.J."/>
            <person name="Picardeau M."/>
        </authorList>
    </citation>
    <scope>NUCLEOTIDE SEQUENCE [LARGE SCALE GENOMIC DNA]</scope>
    <source>
        <strain evidence="2 4">201800280</strain>
        <strain evidence="5">201800281</strain>
    </source>
</reference>
<dbReference type="Proteomes" id="UP000297918">
    <property type="component" value="Unassembled WGS sequence"/>
</dbReference>
<feature type="domain" description="IrrE N-terminal-like" evidence="1">
    <location>
        <begin position="67"/>
        <end position="169"/>
    </location>
</feature>
<dbReference type="Proteomes" id="UP000297394">
    <property type="component" value="Unassembled WGS sequence"/>
</dbReference>
<organism evidence="2 4">
    <name type="scientific">Leptospira bourretii</name>
    <dbReference type="NCBI Taxonomy" id="2484962"/>
    <lineage>
        <taxon>Bacteria</taxon>
        <taxon>Pseudomonadati</taxon>
        <taxon>Spirochaetota</taxon>
        <taxon>Spirochaetia</taxon>
        <taxon>Leptospirales</taxon>
        <taxon>Leptospiraceae</taxon>
        <taxon>Leptospira</taxon>
    </lineage>
</organism>
<evidence type="ECO:0000313" key="2">
    <source>
        <dbReference type="EMBL" id="TGK79250.1"/>
    </source>
</evidence>
<accession>A0A4R9IS59</accession>
<evidence type="ECO:0000313" key="3">
    <source>
        <dbReference type="EMBL" id="TGK94363.1"/>
    </source>
</evidence>
<dbReference type="PANTHER" id="PTHR43236:SF2">
    <property type="entry name" value="BLL0069 PROTEIN"/>
    <property type="match status" value="1"/>
</dbReference>
<dbReference type="OrthoDB" id="9816277at2"/>
<dbReference type="PANTHER" id="PTHR43236">
    <property type="entry name" value="ANTITOXIN HIGA1"/>
    <property type="match status" value="1"/>
</dbReference>
<dbReference type="RefSeq" id="WP_135674856.1">
    <property type="nucleotide sequence ID" value="NZ_RQFL01000008.1"/>
</dbReference>
<protein>
    <submittedName>
        <fullName evidence="2">ImmA/IrrE family metallo-endopeptidase</fullName>
    </submittedName>
</protein>
<sequence length="181" mass="21067">MAFIASNRKVPTSINAEEISNPSELRILAKKNNISLFPFDIEALAYKLGIQILREDGEDDFSGCIEKRFDDRYYISVNKYHNIRRQRFTIAHELGHYILHRNKLNEIGRETILMREPTALSKIEREANDFASELLIPKETLDAQMQSGMIKIEDLADFFNVSVPAMKYRAINLGYLRIQKW</sequence>
<keyword evidence="5" id="KW-1185">Reference proteome</keyword>
<dbReference type="InterPro" id="IPR010359">
    <property type="entry name" value="IrrE_HExxH"/>
</dbReference>
<dbReference type="EMBL" id="RQFL01000008">
    <property type="protein sequence ID" value="TGK94363.1"/>
    <property type="molecule type" value="Genomic_DNA"/>
</dbReference>
<dbReference type="Pfam" id="PF06114">
    <property type="entry name" value="Peptidase_M78"/>
    <property type="match status" value="1"/>
</dbReference>
<proteinExistence type="predicted"/>